<evidence type="ECO:0000313" key="3">
    <source>
        <dbReference type="Proteomes" id="UP001302059"/>
    </source>
</evidence>
<evidence type="ECO:0000256" key="1">
    <source>
        <dbReference type="SAM" id="Phobius"/>
    </source>
</evidence>
<protein>
    <recommendedName>
        <fullName evidence="4">DUF2157 domain-containing protein</fullName>
    </recommendedName>
</protein>
<dbReference type="Proteomes" id="UP001302059">
    <property type="component" value="Unassembled WGS sequence"/>
</dbReference>
<feature type="transmembrane region" description="Helical" evidence="1">
    <location>
        <begin position="152"/>
        <end position="170"/>
    </location>
</feature>
<keyword evidence="1" id="KW-1133">Transmembrane helix</keyword>
<dbReference type="RefSeq" id="WP_285520839.1">
    <property type="nucleotide sequence ID" value="NZ_JASNGB010000005.1"/>
</dbReference>
<dbReference type="EMBL" id="JASNGB010000005">
    <property type="protein sequence ID" value="MDL2342810.1"/>
    <property type="molecule type" value="Genomic_DNA"/>
</dbReference>
<sequence>MNAHQWLDRATRELPEGVAGRVEQETRAHLQDAGVPEGADVRAVLGDPETTNDGLRRLYLTAKELEEVATGGSLRTGWNLSEWLPRLLPVFWVLAFWGETSQWWPLALYVPALILVQRLHSLRRRHWQGWLFSLFVFSVFVPETLVEVTGTPAGWLLASGLLLYSAVNFLKRDARLRRTLLAGEGRA</sequence>
<evidence type="ECO:0008006" key="4">
    <source>
        <dbReference type="Google" id="ProtNLM"/>
    </source>
</evidence>
<name>A0ABT7JCP7_9DEIO</name>
<organism evidence="2 3">
    <name type="scientific">Deinococcus rhizophilus</name>
    <dbReference type="NCBI Taxonomy" id="3049544"/>
    <lineage>
        <taxon>Bacteria</taxon>
        <taxon>Thermotogati</taxon>
        <taxon>Deinococcota</taxon>
        <taxon>Deinococci</taxon>
        <taxon>Deinococcales</taxon>
        <taxon>Deinococcaceae</taxon>
        <taxon>Deinococcus</taxon>
    </lineage>
</organism>
<gene>
    <name evidence="2" type="ORF">QOL99_01470</name>
</gene>
<feature type="transmembrane region" description="Helical" evidence="1">
    <location>
        <begin position="127"/>
        <end position="146"/>
    </location>
</feature>
<accession>A0ABT7JCP7</accession>
<comment type="caution">
    <text evidence="2">The sequence shown here is derived from an EMBL/GenBank/DDBJ whole genome shotgun (WGS) entry which is preliminary data.</text>
</comment>
<evidence type="ECO:0000313" key="2">
    <source>
        <dbReference type="EMBL" id="MDL2342810.1"/>
    </source>
</evidence>
<proteinExistence type="predicted"/>
<keyword evidence="1" id="KW-0812">Transmembrane</keyword>
<reference evidence="2 3" key="1">
    <citation type="submission" date="2023-05" db="EMBL/GenBank/DDBJ databases">
        <authorList>
            <person name="Gao F."/>
        </authorList>
    </citation>
    <scope>NUCLEOTIDE SEQUENCE [LARGE SCALE GENOMIC DNA]</scope>
    <source>
        <strain evidence="2 3">MIMF12</strain>
    </source>
</reference>
<keyword evidence="3" id="KW-1185">Reference proteome</keyword>
<keyword evidence="1" id="KW-0472">Membrane</keyword>